<reference evidence="1 2" key="1">
    <citation type="journal article" date="2018" name="Sci. Rep.">
        <title>Genomic signatures of local adaptation to the degree of environmental predictability in rotifers.</title>
        <authorList>
            <person name="Franch-Gras L."/>
            <person name="Hahn C."/>
            <person name="Garcia-Roger E.M."/>
            <person name="Carmona M.J."/>
            <person name="Serra M."/>
            <person name="Gomez A."/>
        </authorList>
    </citation>
    <scope>NUCLEOTIDE SEQUENCE [LARGE SCALE GENOMIC DNA]</scope>
    <source>
        <strain evidence="1">HYR1</strain>
    </source>
</reference>
<keyword evidence="2" id="KW-1185">Reference proteome</keyword>
<protein>
    <submittedName>
        <fullName evidence="1">Uncharacterized protein</fullName>
    </submittedName>
</protein>
<accession>A0A3M7PMQ3</accession>
<dbReference type="EMBL" id="REGN01009776">
    <property type="protein sequence ID" value="RNA00392.1"/>
    <property type="molecule type" value="Genomic_DNA"/>
</dbReference>
<sequence>MNNQSGQNLPRMQKMRNKGFKTFSNLNLAFVVQFELINLLAIKGFAINCILILRILEVEFIFNKLPTSFTNFSLSSKIDSNVSPVLTDNGIGVVQLRWWSFVAEQNLGSLLVLSSGFSGAENHRNTIF</sequence>
<dbReference type="AlphaFoldDB" id="A0A3M7PMQ3"/>
<evidence type="ECO:0000313" key="2">
    <source>
        <dbReference type="Proteomes" id="UP000276133"/>
    </source>
</evidence>
<gene>
    <name evidence="1" type="ORF">BpHYR1_023179</name>
</gene>
<dbReference type="Proteomes" id="UP000276133">
    <property type="component" value="Unassembled WGS sequence"/>
</dbReference>
<name>A0A3M7PMQ3_BRAPC</name>
<proteinExistence type="predicted"/>
<comment type="caution">
    <text evidence="1">The sequence shown here is derived from an EMBL/GenBank/DDBJ whole genome shotgun (WGS) entry which is preliminary data.</text>
</comment>
<evidence type="ECO:0000313" key="1">
    <source>
        <dbReference type="EMBL" id="RNA00392.1"/>
    </source>
</evidence>
<organism evidence="1 2">
    <name type="scientific">Brachionus plicatilis</name>
    <name type="common">Marine rotifer</name>
    <name type="synonym">Brachionus muelleri</name>
    <dbReference type="NCBI Taxonomy" id="10195"/>
    <lineage>
        <taxon>Eukaryota</taxon>
        <taxon>Metazoa</taxon>
        <taxon>Spiralia</taxon>
        <taxon>Gnathifera</taxon>
        <taxon>Rotifera</taxon>
        <taxon>Eurotatoria</taxon>
        <taxon>Monogononta</taxon>
        <taxon>Pseudotrocha</taxon>
        <taxon>Ploima</taxon>
        <taxon>Brachionidae</taxon>
        <taxon>Brachionus</taxon>
    </lineage>
</organism>